<sequence>MNYIVLSAQEQHHKETAQTTFNEVENSSELKSKPEILVEYESL</sequence>
<gene>
    <name evidence="1" type="ORF">RPERSI_LOCUS27317</name>
</gene>
<keyword evidence="2" id="KW-1185">Reference proteome</keyword>
<feature type="non-terminal residue" evidence="1">
    <location>
        <position position="43"/>
    </location>
</feature>
<accession>A0ACA9S6G9</accession>
<comment type="caution">
    <text evidence="1">The sequence shown here is derived from an EMBL/GenBank/DDBJ whole genome shotgun (WGS) entry which is preliminary data.</text>
</comment>
<dbReference type="Proteomes" id="UP000789920">
    <property type="component" value="Unassembled WGS sequence"/>
</dbReference>
<evidence type="ECO:0000313" key="1">
    <source>
        <dbReference type="EMBL" id="CAG8828734.1"/>
    </source>
</evidence>
<dbReference type="EMBL" id="CAJVQC010095981">
    <property type="protein sequence ID" value="CAG8828734.1"/>
    <property type="molecule type" value="Genomic_DNA"/>
</dbReference>
<reference evidence="1" key="1">
    <citation type="submission" date="2021-06" db="EMBL/GenBank/DDBJ databases">
        <authorList>
            <person name="Kallberg Y."/>
            <person name="Tangrot J."/>
            <person name="Rosling A."/>
        </authorList>
    </citation>
    <scope>NUCLEOTIDE SEQUENCE</scope>
    <source>
        <strain evidence="1">MA461A</strain>
    </source>
</reference>
<organism evidence="1 2">
    <name type="scientific">Racocetra persica</name>
    <dbReference type="NCBI Taxonomy" id="160502"/>
    <lineage>
        <taxon>Eukaryota</taxon>
        <taxon>Fungi</taxon>
        <taxon>Fungi incertae sedis</taxon>
        <taxon>Mucoromycota</taxon>
        <taxon>Glomeromycotina</taxon>
        <taxon>Glomeromycetes</taxon>
        <taxon>Diversisporales</taxon>
        <taxon>Gigasporaceae</taxon>
        <taxon>Racocetra</taxon>
    </lineage>
</organism>
<evidence type="ECO:0000313" key="2">
    <source>
        <dbReference type="Proteomes" id="UP000789920"/>
    </source>
</evidence>
<protein>
    <submittedName>
        <fullName evidence="1">7287_t:CDS:1</fullName>
    </submittedName>
</protein>
<name>A0ACA9S6G9_9GLOM</name>
<proteinExistence type="predicted"/>